<dbReference type="GO" id="GO:0016853">
    <property type="term" value="F:isomerase activity"/>
    <property type="evidence" value="ECO:0007669"/>
    <property type="project" value="UniProtKB-KW"/>
</dbReference>
<sequence length="225" mass="24568">MSPRTPSIKIDVWSDVACPWCYLGKKRLDVALDAYARTPEAWPVEVAYHSYQLNPDLPADYEGGHSEYLASRLGMSPEQIQASNQRLSEMGADVGADYRMDRVVISNTLKAHELLHVAKAQGQQAEMKERLLRAYWSEGRRLGCTDELVDLAAEVGLDGPAAREALETGAYRGAVRADLAQAAQYGIRGVPFFVLDGKYGLSGAQKPETLLQALTSVAGEARRAG</sequence>
<dbReference type="SUPFAM" id="SSF52833">
    <property type="entry name" value="Thioredoxin-like"/>
    <property type="match status" value="1"/>
</dbReference>
<dbReference type="Pfam" id="PF01323">
    <property type="entry name" value="DSBA"/>
    <property type="match status" value="1"/>
</dbReference>
<name>A0A017HKE5_9RHOB</name>
<dbReference type="GO" id="GO:0016491">
    <property type="term" value="F:oxidoreductase activity"/>
    <property type="evidence" value="ECO:0007669"/>
    <property type="project" value="InterPro"/>
</dbReference>
<accession>A0A017HKE5</accession>
<dbReference type="InterPro" id="IPR036249">
    <property type="entry name" value="Thioredoxin-like_sf"/>
</dbReference>
<feature type="domain" description="DSBA-like thioredoxin" evidence="1">
    <location>
        <begin position="10"/>
        <end position="214"/>
    </location>
</feature>
<comment type="caution">
    <text evidence="2">The sequence shown here is derived from an EMBL/GenBank/DDBJ whole genome shotgun (WGS) entry which is preliminary data.</text>
</comment>
<dbReference type="CDD" id="cd03024">
    <property type="entry name" value="DsbA_FrnE"/>
    <property type="match status" value="1"/>
</dbReference>
<evidence type="ECO:0000259" key="1">
    <source>
        <dbReference type="Pfam" id="PF01323"/>
    </source>
</evidence>
<evidence type="ECO:0000313" key="3">
    <source>
        <dbReference type="Proteomes" id="UP000019666"/>
    </source>
</evidence>
<protein>
    <submittedName>
        <fullName evidence="2">2-hydroxychromene-2-carboxylate isomerase/DsbA-like thioredoxin domain protein</fullName>
    </submittedName>
</protein>
<dbReference type="Proteomes" id="UP000019666">
    <property type="component" value="Unassembled WGS sequence"/>
</dbReference>
<dbReference type="AlphaFoldDB" id="A0A017HKE5"/>
<dbReference type="HOGENOM" id="CLU_069253_0_2_5"/>
<dbReference type="PATRIC" id="fig|442562.3.peg.3419"/>
<gene>
    <name evidence="2" type="ORF">Rumeso_03474</name>
</gene>
<reference evidence="2 3" key="1">
    <citation type="submission" date="2013-02" db="EMBL/GenBank/DDBJ databases">
        <authorList>
            <person name="Fiebig A."/>
            <person name="Goeker M."/>
            <person name="Klenk H.-P.P."/>
        </authorList>
    </citation>
    <scope>NUCLEOTIDE SEQUENCE [LARGE SCALE GENOMIC DNA]</scope>
    <source>
        <strain evidence="2 3">DSM 19309</strain>
    </source>
</reference>
<dbReference type="EMBL" id="AOSK01000097">
    <property type="protein sequence ID" value="EYD74962.1"/>
    <property type="molecule type" value="Genomic_DNA"/>
</dbReference>
<dbReference type="Gene3D" id="3.40.30.10">
    <property type="entry name" value="Glutaredoxin"/>
    <property type="match status" value="1"/>
</dbReference>
<dbReference type="RefSeq" id="WP_211262911.1">
    <property type="nucleotide sequence ID" value="NZ_KK088594.1"/>
</dbReference>
<dbReference type="STRING" id="442562.Rumeso_03474"/>
<dbReference type="PANTHER" id="PTHR13887">
    <property type="entry name" value="GLUTATHIONE S-TRANSFERASE KAPPA"/>
    <property type="match status" value="1"/>
</dbReference>
<keyword evidence="2" id="KW-0413">Isomerase</keyword>
<organism evidence="2 3">
    <name type="scientific">Rubellimicrobium mesophilum DSM 19309</name>
    <dbReference type="NCBI Taxonomy" id="442562"/>
    <lineage>
        <taxon>Bacteria</taxon>
        <taxon>Pseudomonadati</taxon>
        <taxon>Pseudomonadota</taxon>
        <taxon>Alphaproteobacteria</taxon>
        <taxon>Rhodobacterales</taxon>
        <taxon>Roseobacteraceae</taxon>
        <taxon>Rubellimicrobium</taxon>
    </lineage>
</organism>
<dbReference type="InterPro" id="IPR001853">
    <property type="entry name" value="DSBA-like_thioredoxin_dom"/>
</dbReference>
<evidence type="ECO:0000313" key="2">
    <source>
        <dbReference type="EMBL" id="EYD74962.1"/>
    </source>
</evidence>
<keyword evidence="3" id="KW-1185">Reference proteome</keyword>
<proteinExistence type="predicted"/>
<dbReference type="PANTHER" id="PTHR13887:SF41">
    <property type="entry name" value="THIOREDOXIN SUPERFAMILY PROTEIN"/>
    <property type="match status" value="1"/>
</dbReference>